<dbReference type="AlphaFoldDB" id="A0A841ESR2"/>
<dbReference type="Proteomes" id="UP000524404">
    <property type="component" value="Unassembled WGS sequence"/>
</dbReference>
<evidence type="ECO:0000313" key="2">
    <source>
        <dbReference type="Proteomes" id="UP000524404"/>
    </source>
</evidence>
<dbReference type="EMBL" id="JACHKT010000015">
    <property type="protein sequence ID" value="MBB6003708.1"/>
    <property type="molecule type" value="Genomic_DNA"/>
</dbReference>
<accession>A0A841ESR2</accession>
<keyword evidence="2" id="KW-1185">Reference proteome</keyword>
<gene>
    <name evidence="1" type="ORF">HNP25_002366</name>
</gene>
<sequence>MNENVSFQLKNESGDEFRPDEVSFVLYSQILNILYVKLKNNFSEAVQIGVPKRKKSILQEWLDYHNIYYPPEDFL</sequence>
<reference evidence="1 2" key="1">
    <citation type="submission" date="2020-08" db="EMBL/GenBank/DDBJ databases">
        <title>Functional genomics of gut bacteria from endangered species of beetles.</title>
        <authorList>
            <person name="Carlos-Shanley C."/>
        </authorList>
    </citation>
    <scope>NUCLEOTIDE SEQUENCE [LARGE SCALE GENOMIC DNA]</scope>
    <source>
        <strain evidence="1 2">S00070</strain>
    </source>
</reference>
<proteinExistence type="predicted"/>
<organism evidence="1 2">
    <name type="scientific">Arcicella rosea</name>
    <dbReference type="NCBI Taxonomy" id="502909"/>
    <lineage>
        <taxon>Bacteria</taxon>
        <taxon>Pseudomonadati</taxon>
        <taxon>Bacteroidota</taxon>
        <taxon>Cytophagia</taxon>
        <taxon>Cytophagales</taxon>
        <taxon>Flectobacillaceae</taxon>
        <taxon>Arcicella</taxon>
    </lineage>
</organism>
<evidence type="ECO:0000313" key="1">
    <source>
        <dbReference type="EMBL" id="MBB6003708.1"/>
    </source>
</evidence>
<protein>
    <submittedName>
        <fullName evidence="1">Uncharacterized protein</fullName>
    </submittedName>
</protein>
<comment type="caution">
    <text evidence="1">The sequence shown here is derived from an EMBL/GenBank/DDBJ whole genome shotgun (WGS) entry which is preliminary data.</text>
</comment>
<name>A0A841ESR2_9BACT</name>